<feature type="region of interest" description="Disordered" evidence="1">
    <location>
        <begin position="265"/>
        <end position="297"/>
    </location>
</feature>
<evidence type="ECO:0000313" key="5">
    <source>
        <dbReference type="Proteomes" id="UP000051813"/>
    </source>
</evidence>
<evidence type="ECO:0000256" key="1">
    <source>
        <dbReference type="SAM" id="MobiDB-lite"/>
    </source>
</evidence>
<feature type="domain" description="Regulatory protein YycH-like" evidence="3">
    <location>
        <begin position="40"/>
        <end position="257"/>
    </location>
</feature>
<sequence length="316" mass="34844">MDFRRIEWIFLIVFIGLDIFLGFSYMQNNSKIVFSDDQVTATSSTILRDMRDDNITVGSLSTKQGEGYYLSSQVTDPLGSHLDELSNQTYAYNRTTHTLRSEFGIQILLSKKKAVADLEKYLKTGQNIIFGDQYEYSAGLSSSDSMVFVQKTKYGSIIDAQGELIFKLDDDEVISYTQTYVGDLTVLREKQATISANDAVQLLYISSEIPENSKIVWCKLGYSELISVRGSVIFVPVWNVMVQHKGTKNESLKKVNALNSTIIKNQSTGSSSSSRSTSTSTDTNSSETSITSASVDSSSLLNSTQTNVAATTPATN</sequence>
<comment type="caution">
    <text evidence="4">The sequence shown here is derived from an EMBL/GenBank/DDBJ whole genome shotgun (WGS) entry which is preliminary data.</text>
</comment>
<dbReference type="EMBL" id="AYYK01000008">
    <property type="protein sequence ID" value="KRM78886.1"/>
    <property type="molecule type" value="Genomic_DNA"/>
</dbReference>
<evidence type="ECO:0000313" key="4">
    <source>
        <dbReference type="EMBL" id="KRM78886.1"/>
    </source>
</evidence>
<proteinExistence type="predicted"/>
<dbReference type="InterPro" id="IPR018604">
    <property type="entry name" value="YycI-like"/>
</dbReference>
<keyword evidence="2" id="KW-0812">Transmembrane</keyword>
<reference evidence="4 5" key="1">
    <citation type="journal article" date="2015" name="Genome Announc.">
        <title>Expanding the biotechnology potential of lactobacilli through comparative genomics of 213 strains and associated genera.</title>
        <authorList>
            <person name="Sun Z."/>
            <person name="Harris H.M."/>
            <person name="McCann A."/>
            <person name="Guo C."/>
            <person name="Argimon S."/>
            <person name="Zhang W."/>
            <person name="Yang X."/>
            <person name="Jeffery I.B."/>
            <person name="Cooney J.C."/>
            <person name="Kagawa T.F."/>
            <person name="Liu W."/>
            <person name="Song Y."/>
            <person name="Salvetti E."/>
            <person name="Wrobel A."/>
            <person name="Rasinkangas P."/>
            <person name="Parkhill J."/>
            <person name="Rea M.C."/>
            <person name="O'Sullivan O."/>
            <person name="Ritari J."/>
            <person name="Douillard F.P."/>
            <person name="Paul Ross R."/>
            <person name="Yang R."/>
            <person name="Briner A.E."/>
            <person name="Felis G.E."/>
            <person name="de Vos W.M."/>
            <person name="Barrangou R."/>
            <person name="Klaenhammer T.R."/>
            <person name="Caufield P.W."/>
            <person name="Cui Y."/>
            <person name="Zhang H."/>
            <person name="O'Toole P.W."/>
        </authorList>
    </citation>
    <scope>NUCLEOTIDE SEQUENCE [LARGE SCALE GENOMIC DNA]</scope>
    <source>
        <strain evidence="4 5">DSM 20335</strain>
    </source>
</reference>
<dbReference type="Proteomes" id="UP000051813">
    <property type="component" value="Unassembled WGS sequence"/>
</dbReference>
<gene>
    <name evidence="4" type="ORF">FC84_GL000039</name>
</gene>
<protein>
    <recommendedName>
        <fullName evidence="3">Regulatory protein YycH-like domain-containing protein</fullName>
    </recommendedName>
</protein>
<keyword evidence="5" id="KW-1185">Reference proteome</keyword>
<organism evidence="4 5">
    <name type="scientific">Lapidilactobacillus dextrinicus DSM 20335</name>
    <dbReference type="NCBI Taxonomy" id="1423738"/>
    <lineage>
        <taxon>Bacteria</taxon>
        <taxon>Bacillati</taxon>
        <taxon>Bacillota</taxon>
        <taxon>Bacilli</taxon>
        <taxon>Lactobacillales</taxon>
        <taxon>Lactobacillaceae</taxon>
        <taxon>Lapidilactobacillus</taxon>
    </lineage>
</organism>
<feature type="compositionally biased region" description="Low complexity" evidence="1">
    <location>
        <begin position="267"/>
        <end position="297"/>
    </location>
</feature>
<dbReference type="AlphaFoldDB" id="A0A0R2BSH6"/>
<evidence type="ECO:0000256" key="2">
    <source>
        <dbReference type="SAM" id="Phobius"/>
    </source>
</evidence>
<accession>A0A0R2BSH6</accession>
<dbReference type="GO" id="GO:0016020">
    <property type="term" value="C:membrane"/>
    <property type="evidence" value="ECO:0007669"/>
    <property type="project" value="InterPro"/>
</dbReference>
<keyword evidence="2" id="KW-0472">Membrane</keyword>
<evidence type="ECO:0000259" key="3">
    <source>
        <dbReference type="Pfam" id="PF09648"/>
    </source>
</evidence>
<feature type="transmembrane region" description="Helical" evidence="2">
    <location>
        <begin position="7"/>
        <end position="26"/>
    </location>
</feature>
<dbReference type="Pfam" id="PF09648">
    <property type="entry name" value="YycI"/>
    <property type="match status" value="1"/>
</dbReference>
<dbReference type="RefSeq" id="WP_057756209.1">
    <property type="nucleotide sequence ID" value="NZ_AYYK01000008.1"/>
</dbReference>
<dbReference type="STRING" id="1423738.FC84_GL000039"/>
<dbReference type="Gene3D" id="2.40.128.690">
    <property type="entry name" value="YycH protein, domain 3-like"/>
    <property type="match status" value="1"/>
</dbReference>
<dbReference type="OrthoDB" id="2135943at2"/>
<dbReference type="PATRIC" id="fig|1423738.3.peg.39"/>
<name>A0A0R2BSH6_9LACO</name>
<keyword evidence="2" id="KW-1133">Transmembrane helix</keyword>